<comment type="catalytic activity">
    <reaction evidence="10 11">
        <text>NAD(+) + (deoxyribonucleotide)n-3'-hydroxyl + 5'-phospho-(deoxyribonucleotide)m = (deoxyribonucleotide)n+m + AMP + beta-nicotinamide D-nucleotide.</text>
        <dbReference type="EC" id="6.5.1.2"/>
    </reaction>
</comment>
<evidence type="ECO:0000256" key="12">
    <source>
        <dbReference type="SAM" id="MobiDB-lite"/>
    </source>
</evidence>
<comment type="function">
    <text evidence="1 11">DNA ligase that catalyzes the formation of phosphodiester linkages between 5'-phosphoryl and 3'-hydroxyl groups in double-stranded DNA using NAD as a coenzyme and as the energy source for the reaction. It is essential for DNA replication and repair of damaged DNA.</text>
</comment>
<dbReference type="GO" id="GO:0003677">
    <property type="term" value="F:DNA binding"/>
    <property type="evidence" value="ECO:0007669"/>
    <property type="project" value="InterPro"/>
</dbReference>
<feature type="binding site" evidence="11">
    <location>
        <position position="433"/>
    </location>
    <ligand>
        <name>Zn(2+)</name>
        <dbReference type="ChEBI" id="CHEBI:29105"/>
    </ligand>
</feature>
<dbReference type="InterPro" id="IPR013839">
    <property type="entry name" value="DNAligase_adenylation"/>
</dbReference>
<feature type="compositionally biased region" description="Polar residues" evidence="12">
    <location>
        <begin position="61"/>
        <end position="70"/>
    </location>
</feature>
<reference evidence="14 15" key="1">
    <citation type="journal article" date="2016" name="Nat. Commun.">
        <title>Thousands of microbial genomes shed light on interconnected biogeochemical processes in an aquifer system.</title>
        <authorList>
            <person name="Anantharaman K."/>
            <person name="Brown C.T."/>
            <person name="Hug L.A."/>
            <person name="Sharon I."/>
            <person name="Castelle C.J."/>
            <person name="Probst A.J."/>
            <person name="Thomas B.C."/>
            <person name="Singh A."/>
            <person name="Wilkins M.J."/>
            <person name="Karaoz U."/>
            <person name="Brodie E.L."/>
            <person name="Williams K.H."/>
            <person name="Hubbard S.S."/>
            <person name="Banfield J.F."/>
        </authorList>
    </citation>
    <scope>NUCLEOTIDE SEQUENCE [LARGE SCALE GENOMIC DNA]</scope>
</reference>
<feature type="binding site" evidence="11">
    <location>
        <position position="405"/>
    </location>
    <ligand>
        <name>Zn(2+)</name>
        <dbReference type="ChEBI" id="CHEBI:29105"/>
    </ligand>
</feature>
<feature type="binding site" evidence="11">
    <location>
        <position position="172"/>
    </location>
    <ligand>
        <name>NAD(+)</name>
        <dbReference type="ChEBI" id="CHEBI:57540"/>
    </ligand>
</feature>
<dbReference type="EMBL" id="MFNE01000004">
    <property type="protein sequence ID" value="OGG97155.1"/>
    <property type="molecule type" value="Genomic_DNA"/>
</dbReference>
<evidence type="ECO:0000256" key="1">
    <source>
        <dbReference type="ARBA" id="ARBA00004067"/>
    </source>
</evidence>
<keyword evidence="11" id="KW-0464">Manganese</keyword>
<dbReference type="GO" id="GO:0006260">
    <property type="term" value="P:DNA replication"/>
    <property type="evidence" value="ECO:0007669"/>
    <property type="project" value="UniProtKB-KW"/>
</dbReference>
<sequence length="678" mass="75729">MLTTQKALEEINRLTDLLLRASEAYYNSGEVLMEDEEFDLMLGQLASLESQFPELARPDSPNKNVGTPTKSDFKKSKHQTPMLSLENLSTPEELAQWGEQVEKKLDGLVPLFCCEAKLDGLSMSVIFEKGRLVRAVTRGNGEVGDEVTENVKTIKSLPHQLKEPLDLELRGEVVMSWAEFEKNRAQFPDQVIKNPRNFAAGSLRLKDPALVKKRGLDILLYDLVTPGFKEEHQANLILLEGLDLPVNPFRELCHNLDEVLAFCQKTEALRDQMAFKIDGVVIKINHLEQRARLGRTQKSPVWARAWKFRPQRKLTRLLGIENSLGRTGVLTPVALVEPVDIDGTEVRRASLHNYKEVVDRLHLHEKDWVFLEKGGDIIPKVVSIDLTQRLPDAQAYAKPQACPSCQGPLTHAQKSGSKPKEDGTIEYEIDQRCTNARCPAQLLAKIEHFVSKKAMDVSSLGAKMVELLMQKGFVAQIDDLFRLKAHRAELEAIKGLGDISVAKFLNALETAKTQPLDRLIIGLGINNVGERAAKTLALFCKDLNHFKGLSLAELESIPEFGPVMVQSVLDWTKAPENQDLLLRLTNLGVNPEPLARPQNQPFKGKSVCITGTLSKKRSDWKFQLEQLGFKTVEAVSAKTDYLLAGEEAGSKLKKAQQLNIPILSEKDMNELIESGPTL</sequence>
<feature type="binding site" evidence="11">
    <location>
        <position position="138"/>
    </location>
    <ligand>
        <name>NAD(+)</name>
        <dbReference type="ChEBI" id="CHEBI:57540"/>
    </ligand>
</feature>
<dbReference type="Pfam" id="PF01653">
    <property type="entry name" value="DNA_ligase_aden"/>
    <property type="match status" value="1"/>
</dbReference>
<name>A0A1F6GGD5_9PROT</name>
<dbReference type="InterPro" id="IPR041663">
    <property type="entry name" value="DisA/LigA_HHH"/>
</dbReference>
<keyword evidence="5 11" id="KW-0227">DNA damage</keyword>
<dbReference type="EC" id="6.5.1.2" evidence="11"/>
<evidence type="ECO:0000256" key="2">
    <source>
        <dbReference type="ARBA" id="ARBA00022598"/>
    </source>
</evidence>
<dbReference type="SUPFAM" id="SSF50249">
    <property type="entry name" value="Nucleic acid-binding proteins"/>
    <property type="match status" value="1"/>
</dbReference>
<dbReference type="SMART" id="SM00532">
    <property type="entry name" value="LIGANc"/>
    <property type="match status" value="1"/>
</dbReference>
<feature type="region of interest" description="Disordered" evidence="12">
    <location>
        <begin position="53"/>
        <end position="80"/>
    </location>
</feature>
<dbReference type="InterPro" id="IPR013840">
    <property type="entry name" value="DNAligase_N"/>
</dbReference>
<dbReference type="Pfam" id="PF03120">
    <property type="entry name" value="OB_DNA_ligase"/>
    <property type="match status" value="1"/>
</dbReference>
<evidence type="ECO:0000256" key="9">
    <source>
        <dbReference type="ARBA" id="ARBA00023204"/>
    </source>
</evidence>
<evidence type="ECO:0000259" key="13">
    <source>
        <dbReference type="PROSITE" id="PS50172"/>
    </source>
</evidence>
<dbReference type="InterPro" id="IPR001679">
    <property type="entry name" value="DNA_ligase"/>
</dbReference>
<dbReference type="GO" id="GO:0003911">
    <property type="term" value="F:DNA ligase (NAD+) activity"/>
    <property type="evidence" value="ECO:0007669"/>
    <property type="project" value="UniProtKB-UniRule"/>
</dbReference>
<comment type="caution">
    <text evidence="14">The sequence shown here is derived from an EMBL/GenBank/DDBJ whole genome shotgun (WGS) entry which is preliminary data.</text>
</comment>
<feature type="binding site" evidence="11">
    <location>
        <position position="283"/>
    </location>
    <ligand>
        <name>NAD(+)</name>
        <dbReference type="ChEBI" id="CHEBI:57540"/>
    </ligand>
</feature>
<dbReference type="InterPro" id="IPR012340">
    <property type="entry name" value="NA-bd_OB-fold"/>
</dbReference>
<keyword evidence="6 11" id="KW-0862">Zinc</keyword>
<feature type="binding site" evidence="11">
    <location>
        <position position="115"/>
    </location>
    <ligand>
        <name>NAD(+)</name>
        <dbReference type="ChEBI" id="CHEBI:57540"/>
    </ligand>
</feature>
<feature type="domain" description="BRCT" evidence="13">
    <location>
        <begin position="597"/>
        <end position="678"/>
    </location>
</feature>
<dbReference type="InterPro" id="IPR003583">
    <property type="entry name" value="Hlx-hairpin-Hlx_DNA-bd_motif"/>
</dbReference>
<comment type="cofactor">
    <cofactor evidence="11">
        <name>Mg(2+)</name>
        <dbReference type="ChEBI" id="CHEBI:18420"/>
    </cofactor>
    <cofactor evidence="11">
        <name>Mn(2+)</name>
        <dbReference type="ChEBI" id="CHEBI:29035"/>
    </cofactor>
</comment>
<dbReference type="NCBIfam" id="NF005932">
    <property type="entry name" value="PRK07956.1"/>
    <property type="match status" value="1"/>
</dbReference>
<proteinExistence type="inferred from homology"/>
<feature type="binding site" evidence="11">
    <location>
        <position position="307"/>
    </location>
    <ligand>
        <name>NAD(+)</name>
        <dbReference type="ChEBI" id="CHEBI:57540"/>
    </ligand>
</feature>
<dbReference type="PROSITE" id="PS50172">
    <property type="entry name" value="BRCT"/>
    <property type="match status" value="1"/>
</dbReference>
<evidence type="ECO:0000256" key="10">
    <source>
        <dbReference type="ARBA" id="ARBA00034005"/>
    </source>
</evidence>
<feature type="binding site" evidence="11">
    <location>
        <position position="438"/>
    </location>
    <ligand>
        <name>Zn(2+)</name>
        <dbReference type="ChEBI" id="CHEBI:29105"/>
    </ligand>
</feature>
<evidence type="ECO:0000256" key="7">
    <source>
        <dbReference type="ARBA" id="ARBA00022842"/>
    </source>
</evidence>
<feature type="active site" description="N6-AMP-lysine intermediate" evidence="11">
    <location>
        <position position="117"/>
    </location>
</feature>
<dbReference type="SUPFAM" id="SSF52113">
    <property type="entry name" value="BRCT domain"/>
    <property type="match status" value="1"/>
</dbReference>
<keyword evidence="2 11" id="KW-0436">Ligase</keyword>
<evidence type="ECO:0000256" key="4">
    <source>
        <dbReference type="ARBA" id="ARBA00022723"/>
    </source>
</evidence>
<evidence type="ECO:0000313" key="14">
    <source>
        <dbReference type="EMBL" id="OGG97155.1"/>
    </source>
</evidence>
<dbReference type="SMART" id="SM00292">
    <property type="entry name" value="BRCT"/>
    <property type="match status" value="1"/>
</dbReference>
<organism evidence="14 15">
    <name type="scientific">Candidatus Lambdaproteobacteria bacterium RIFOXYD2_FULL_50_16</name>
    <dbReference type="NCBI Taxonomy" id="1817772"/>
    <lineage>
        <taxon>Bacteria</taxon>
        <taxon>Pseudomonadati</taxon>
        <taxon>Pseudomonadota</taxon>
        <taxon>Candidatus Lambdaproteobacteria</taxon>
    </lineage>
</organism>
<dbReference type="InterPro" id="IPR036420">
    <property type="entry name" value="BRCT_dom_sf"/>
</dbReference>
<gene>
    <name evidence="11" type="primary">ligA</name>
    <name evidence="14" type="ORF">A2527_10840</name>
</gene>
<dbReference type="Gene3D" id="3.30.470.30">
    <property type="entry name" value="DNA ligase/mRNA capping enzyme"/>
    <property type="match status" value="1"/>
</dbReference>
<accession>A0A1F6GGD5</accession>
<dbReference type="SUPFAM" id="SSF56091">
    <property type="entry name" value="DNA ligase/mRNA capping enzyme, catalytic domain"/>
    <property type="match status" value="1"/>
</dbReference>
<keyword evidence="7 11" id="KW-0460">Magnesium</keyword>
<keyword evidence="3 11" id="KW-0235">DNA replication</keyword>
<evidence type="ECO:0000313" key="15">
    <source>
        <dbReference type="Proteomes" id="UP000178449"/>
    </source>
</evidence>
<evidence type="ECO:0000256" key="8">
    <source>
        <dbReference type="ARBA" id="ARBA00023027"/>
    </source>
</evidence>
<dbReference type="Proteomes" id="UP000178449">
    <property type="component" value="Unassembled WGS sequence"/>
</dbReference>
<dbReference type="NCBIfam" id="TIGR00575">
    <property type="entry name" value="dnlj"/>
    <property type="match status" value="1"/>
</dbReference>
<dbReference type="HAMAP" id="MF_01588">
    <property type="entry name" value="DNA_ligase_A"/>
    <property type="match status" value="1"/>
</dbReference>
<dbReference type="Gene3D" id="1.10.287.610">
    <property type="entry name" value="Helix hairpin bin"/>
    <property type="match status" value="1"/>
</dbReference>
<dbReference type="Gene3D" id="1.10.150.20">
    <property type="entry name" value="5' to 3' exonuclease, C-terminal subdomain"/>
    <property type="match status" value="2"/>
</dbReference>
<dbReference type="PIRSF" id="PIRSF001604">
    <property type="entry name" value="LigA"/>
    <property type="match status" value="1"/>
</dbReference>
<dbReference type="Pfam" id="PF00533">
    <property type="entry name" value="BRCT"/>
    <property type="match status" value="1"/>
</dbReference>
<keyword evidence="9 11" id="KW-0234">DNA repair</keyword>
<dbReference type="SUPFAM" id="SSF47781">
    <property type="entry name" value="RuvA domain 2-like"/>
    <property type="match status" value="1"/>
</dbReference>
<protein>
    <recommendedName>
        <fullName evidence="11">DNA ligase</fullName>
        <ecNumber evidence="11">6.5.1.2</ecNumber>
    </recommendedName>
    <alternativeName>
        <fullName evidence="11">Polydeoxyribonucleotide synthase [NAD(+)]</fullName>
    </alternativeName>
</protein>
<dbReference type="CDD" id="cd00114">
    <property type="entry name" value="LIGANc"/>
    <property type="match status" value="1"/>
</dbReference>
<feature type="binding site" evidence="11">
    <location>
        <begin position="84"/>
        <end position="85"/>
    </location>
    <ligand>
        <name>NAD(+)</name>
        <dbReference type="ChEBI" id="CHEBI:57540"/>
    </ligand>
</feature>
<evidence type="ECO:0000256" key="3">
    <source>
        <dbReference type="ARBA" id="ARBA00022705"/>
    </source>
</evidence>
<dbReference type="GO" id="GO:0046872">
    <property type="term" value="F:metal ion binding"/>
    <property type="evidence" value="ECO:0007669"/>
    <property type="project" value="UniProtKB-KW"/>
</dbReference>
<keyword evidence="8 11" id="KW-0520">NAD</keyword>
<dbReference type="InterPro" id="IPR004150">
    <property type="entry name" value="NAD_DNA_ligase_OB"/>
</dbReference>
<dbReference type="Gene3D" id="2.40.50.140">
    <property type="entry name" value="Nucleic acid-binding proteins"/>
    <property type="match status" value="1"/>
</dbReference>
<dbReference type="InterPro" id="IPR010994">
    <property type="entry name" value="RuvA_2-like"/>
</dbReference>
<keyword evidence="4 11" id="KW-0479">Metal-binding</keyword>
<comment type="similarity">
    <text evidence="11">Belongs to the NAD-dependent DNA ligase family. LigA subfamily.</text>
</comment>
<dbReference type="SMART" id="SM00278">
    <property type="entry name" value="HhH1"/>
    <property type="match status" value="3"/>
</dbReference>
<feature type="region of interest" description="Disordered" evidence="12">
    <location>
        <begin position="399"/>
        <end position="422"/>
    </location>
</feature>
<dbReference type="Gene3D" id="3.40.50.10190">
    <property type="entry name" value="BRCT domain"/>
    <property type="match status" value="1"/>
</dbReference>
<feature type="binding site" evidence="11">
    <location>
        <begin position="35"/>
        <end position="39"/>
    </location>
    <ligand>
        <name>NAD(+)</name>
        <dbReference type="ChEBI" id="CHEBI:57540"/>
    </ligand>
</feature>
<evidence type="ECO:0000256" key="6">
    <source>
        <dbReference type="ARBA" id="ARBA00022833"/>
    </source>
</evidence>
<dbReference type="CDD" id="cd17748">
    <property type="entry name" value="BRCT_DNA_ligase_like"/>
    <property type="match status" value="1"/>
</dbReference>
<dbReference type="AlphaFoldDB" id="A0A1F6GGD5"/>
<dbReference type="STRING" id="1817772.A2527_10840"/>
<dbReference type="InterPro" id="IPR001357">
    <property type="entry name" value="BRCT_dom"/>
</dbReference>
<feature type="binding site" evidence="11">
    <location>
        <position position="402"/>
    </location>
    <ligand>
        <name>Zn(2+)</name>
        <dbReference type="ChEBI" id="CHEBI:29105"/>
    </ligand>
</feature>
<evidence type="ECO:0000256" key="5">
    <source>
        <dbReference type="ARBA" id="ARBA00022763"/>
    </source>
</evidence>
<evidence type="ECO:0000256" key="11">
    <source>
        <dbReference type="HAMAP-Rule" id="MF_01588"/>
    </source>
</evidence>
<dbReference type="Pfam" id="PF12826">
    <property type="entry name" value="HHH_2"/>
    <property type="match status" value="1"/>
</dbReference>
<dbReference type="GO" id="GO:0006281">
    <property type="term" value="P:DNA repair"/>
    <property type="evidence" value="ECO:0007669"/>
    <property type="project" value="UniProtKB-KW"/>
</dbReference>